<dbReference type="InterPro" id="IPR001452">
    <property type="entry name" value="SH3_domain"/>
</dbReference>
<dbReference type="GO" id="GO:0006487">
    <property type="term" value="P:protein N-linked glycosylation"/>
    <property type="evidence" value="ECO:0007669"/>
    <property type="project" value="TreeGrafter"/>
</dbReference>
<dbReference type="Gene3D" id="2.30.30.40">
    <property type="entry name" value="SH3 Domains"/>
    <property type="match status" value="1"/>
</dbReference>
<protein>
    <recommendedName>
        <fullName evidence="4 15">Alpha-(1,6)-fucosyltransferase</fullName>
        <ecNumber evidence="3 15">2.4.1.68</ecNumber>
    </recommendedName>
</protein>
<proteinExistence type="inferred from homology"/>
<dbReference type="PROSITE" id="PS51659">
    <property type="entry name" value="GT23"/>
    <property type="match status" value="1"/>
</dbReference>
<feature type="disulfide bond" evidence="18">
    <location>
        <begin position="501"/>
        <end position="508"/>
    </location>
</feature>
<dbReference type="SUPFAM" id="SSF50044">
    <property type="entry name" value="SH3-domain"/>
    <property type="match status" value="1"/>
</dbReference>
<dbReference type="PANTHER" id="PTHR13132:SF29">
    <property type="entry name" value="ALPHA-(1,6)-FUCOSYLTRANSFERASE"/>
    <property type="match status" value="1"/>
</dbReference>
<evidence type="ECO:0000256" key="2">
    <source>
        <dbReference type="ARBA" id="ARBA00004922"/>
    </source>
</evidence>
<evidence type="ECO:0000313" key="23">
    <source>
        <dbReference type="EMBL" id="KAK7865289.1"/>
    </source>
</evidence>
<evidence type="ECO:0000256" key="8">
    <source>
        <dbReference type="ARBA" id="ARBA00022692"/>
    </source>
</evidence>
<comment type="caution">
    <text evidence="23">The sequence shown here is derived from an EMBL/GenBank/DDBJ whole genome shotgun (WGS) entry which is preliminary data.</text>
</comment>
<evidence type="ECO:0000259" key="21">
    <source>
        <dbReference type="PROSITE" id="PS50002"/>
    </source>
</evidence>
<name>A0AAN9Z751_9ORTH</name>
<keyword evidence="13 18" id="KW-1015">Disulfide bond</keyword>
<keyword evidence="8" id="KW-0812">Transmembrane</keyword>
<dbReference type="PROSITE" id="PS50002">
    <property type="entry name" value="SH3"/>
    <property type="match status" value="1"/>
</dbReference>
<evidence type="ECO:0000256" key="9">
    <source>
        <dbReference type="ARBA" id="ARBA00022968"/>
    </source>
</evidence>
<dbReference type="Gene3D" id="1.10.287.1060">
    <property type="entry name" value="ESAT-6-like"/>
    <property type="match status" value="1"/>
</dbReference>
<dbReference type="Pfam" id="PF14604">
    <property type="entry name" value="SH3_9"/>
    <property type="match status" value="1"/>
</dbReference>
<dbReference type="CDD" id="cd11792">
    <property type="entry name" value="SH3_Fut8"/>
    <property type="match status" value="1"/>
</dbReference>
<evidence type="ECO:0000256" key="3">
    <source>
        <dbReference type="ARBA" id="ARBA00012660"/>
    </source>
</evidence>
<evidence type="ECO:0000256" key="11">
    <source>
        <dbReference type="ARBA" id="ARBA00023034"/>
    </source>
</evidence>
<evidence type="ECO:0000256" key="5">
    <source>
        <dbReference type="ARBA" id="ARBA00022443"/>
    </source>
</evidence>
<dbReference type="FunFam" id="2.30.30.40:FF:000070">
    <property type="entry name" value="Alpha-(1,6)-fucosyltransferase"/>
    <property type="match status" value="1"/>
</dbReference>
<evidence type="ECO:0000256" key="15">
    <source>
        <dbReference type="PIRNR" id="PIRNR000472"/>
    </source>
</evidence>
<evidence type="ECO:0000256" key="19">
    <source>
        <dbReference type="PROSITE-ProRule" id="PRU00192"/>
    </source>
</evidence>
<evidence type="ECO:0000256" key="14">
    <source>
        <dbReference type="ARBA" id="ARBA00093238"/>
    </source>
</evidence>
<feature type="domain" description="SH3" evidence="21">
    <location>
        <begin position="538"/>
        <end position="599"/>
    </location>
</feature>
<organism evidence="23 24">
    <name type="scientific">Gryllus longicercus</name>
    <dbReference type="NCBI Taxonomy" id="2509291"/>
    <lineage>
        <taxon>Eukaryota</taxon>
        <taxon>Metazoa</taxon>
        <taxon>Ecdysozoa</taxon>
        <taxon>Arthropoda</taxon>
        <taxon>Hexapoda</taxon>
        <taxon>Insecta</taxon>
        <taxon>Pterygota</taxon>
        <taxon>Neoptera</taxon>
        <taxon>Polyneoptera</taxon>
        <taxon>Orthoptera</taxon>
        <taxon>Ensifera</taxon>
        <taxon>Gryllidea</taxon>
        <taxon>Grylloidea</taxon>
        <taxon>Gryllidae</taxon>
        <taxon>Gryllinae</taxon>
        <taxon>Gryllus</taxon>
    </lineage>
</organism>
<evidence type="ECO:0000256" key="4">
    <source>
        <dbReference type="ARBA" id="ARBA00018201"/>
    </source>
</evidence>
<sequence>MKLRGLVGRGRALLVLAGAWLALLLLLVASPVLRPPAPAPASPVLAAPDAHLAALHGARALGGDGASGQLTPEMARRLALAFSDLDALKRQTAELRALVVEVSNGDPSMYRDLQDRLKQAETLLQQSTGGMNGERFQVLGNKEPTSEYEQLRRRLKNGVHEFWYYMSSELHKLQKQAQTSAPQMVSKINSILEMGEEHEMALLTDLSSLQKADQYDGWREKEAAELSDLVQRRLHFLQNPPDCSQARKLVCSLNKGCGFGCQLHHAVYCFMVAYGTERTLILKSFGWRYHKGGWEEVFLPLSNTCRDGDGATYAHWPGKPHTQVVDLPIIDSLSPRPPYLPLSVPADLAPRLSRLHGNPFVWWVGQFLKYMLRPQTSISTLLQESAHKLGFEKPIVGVHIRRTDKVGTEAAFHPIEQYMDVVEKYFDVLEYSQKVEQRRIYLASDDPRVIAETKRKYPHYEILGDPVVAKSAAVATRYSDNSLMGIIVDIHFLSLSDYLVCTFSSQVCRVAYEIMQSLHPDAADRFHSLDDIYYYGGQLSHNQVAIYPHSAQSPGELDLKVGDQVGVAGNHWDGYSKGKNLRTDKIGLYPSFKVVDKVEVVDFPTYSEVPLKKPSNKDSKT</sequence>
<keyword evidence="24" id="KW-1185">Reference proteome</keyword>
<feature type="region of interest" description="Important for donor substrate binding" evidence="16 20">
    <location>
        <begin position="401"/>
        <end position="402"/>
    </location>
</feature>
<feature type="disulfide bond" evidence="18">
    <location>
        <begin position="251"/>
        <end position="269"/>
    </location>
</feature>
<dbReference type="PANTHER" id="PTHR13132">
    <property type="entry name" value="ALPHA- 1,6 -FUCOSYLTRANSFERASE"/>
    <property type="match status" value="1"/>
</dbReference>
<comment type="similarity">
    <text evidence="15 20">Belongs to the glycosyltransferase 23 family.</text>
</comment>
<keyword evidence="9" id="KW-0735">Signal-anchor</keyword>
<keyword evidence="7 15" id="KW-0808">Transferase</keyword>
<dbReference type="AlphaFoldDB" id="A0AAN9Z751"/>
<evidence type="ECO:0000313" key="24">
    <source>
        <dbReference type="Proteomes" id="UP001378592"/>
    </source>
</evidence>
<evidence type="ECO:0000256" key="7">
    <source>
        <dbReference type="ARBA" id="ARBA00022679"/>
    </source>
</evidence>
<dbReference type="CDD" id="cd11300">
    <property type="entry name" value="Fut8_like"/>
    <property type="match status" value="1"/>
</dbReference>
<dbReference type="InterPro" id="IPR027350">
    <property type="entry name" value="GT23_dom"/>
</dbReference>
<dbReference type="InterPro" id="IPR015827">
    <property type="entry name" value="Fut8"/>
</dbReference>
<keyword evidence="5 19" id="KW-0728">SH3 domain</keyword>
<accession>A0AAN9Z751</accession>
<evidence type="ECO:0000256" key="17">
    <source>
        <dbReference type="PIRSR" id="PIRSR000472-51"/>
    </source>
</evidence>
<comment type="function">
    <text evidence="15">Catalyzes the addition of fucose in alpha 1-6 linkage to the first GlcNAc residue, next to the peptide chains in N-glycans.</text>
</comment>
<keyword evidence="6 15" id="KW-0328">Glycosyltransferase</keyword>
<keyword evidence="10" id="KW-1133">Transmembrane helix</keyword>
<evidence type="ECO:0000256" key="16">
    <source>
        <dbReference type="PIRSR" id="PIRSR000472-50"/>
    </source>
</evidence>
<dbReference type="FunFam" id="3.40.50.11350:FF:000001">
    <property type="entry name" value="Alpha-(1,6)-fucosyltransferase"/>
    <property type="match status" value="1"/>
</dbReference>
<keyword evidence="12 15" id="KW-0472">Membrane</keyword>
<evidence type="ECO:0000256" key="13">
    <source>
        <dbReference type="ARBA" id="ARBA00023157"/>
    </source>
</evidence>
<dbReference type="EMBL" id="JAZDUA010000181">
    <property type="protein sequence ID" value="KAK7865289.1"/>
    <property type="molecule type" value="Genomic_DNA"/>
</dbReference>
<evidence type="ECO:0000256" key="1">
    <source>
        <dbReference type="ARBA" id="ARBA00004447"/>
    </source>
</evidence>
<comment type="pathway">
    <text evidence="2 15">Protein modification; protein glycosylation.</text>
</comment>
<feature type="domain" description="GT23" evidence="22">
    <location>
        <begin position="245"/>
        <end position="529"/>
    </location>
</feature>
<dbReference type="InterPro" id="IPR045573">
    <property type="entry name" value="Fut8_N_cat"/>
</dbReference>
<dbReference type="GO" id="GO:0008424">
    <property type="term" value="F:glycoprotein 6-alpha-L-fucosyltransferase activity"/>
    <property type="evidence" value="ECO:0007669"/>
    <property type="project" value="UniProtKB-EC"/>
</dbReference>
<dbReference type="GO" id="GO:0032580">
    <property type="term" value="C:Golgi cisterna membrane"/>
    <property type="evidence" value="ECO:0007669"/>
    <property type="project" value="UniProtKB-SubCell"/>
</dbReference>
<feature type="disulfide bond" evidence="18">
    <location>
        <begin position="257"/>
        <end position="261"/>
    </location>
</feature>
<feature type="short sequence motif" description="SH3-binding" evidence="17">
    <location>
        <begin position="335"/>
        <end position="341"/>
    </location>
</feature>
<reference evidence="23 24" key="1">
    <citation type="submission" date="2024-03" db="EMBL/GenBank/DDBJ databases">
        <title>The genome assembly and annotation of the cricket Gryllus longicercus Weissman &amp; Gray.</title>
        <authorList>
            <person name="Szrajer S."/>
            <person name="Gray D."/>
            <person name="Ylla G."/>
        </authorList>
    </citation>
    <scope>NUCLEOTIDE SEQUENCE [LARGE SCALE GENOMIC DNA]</scope>
    <source>
        <strain evidence="23">DAG 2021-001</strain>
        <tissue evidence="23">Whole body minus gut</tissue>
    </source>
</reference>
<keyword evidence="11 15" id="KW-0333">Golgi apparatus</keyword>
<comment type="subcellular location">
    <subcellularLocation>
        <location evidence="1">Golgi apparatus</location>
        <location evidence="1">Golgi stack membrane</location>
        <topology evidence="1">Single-pass type II membrane protein</topology>
    </subcellularLocation>
</comment>
<evidence type="ECO:0000259" key="22">
    <source>
        <dbReference type="PROSITE" id="PS51659"/>
    </source>
</evidence>
<dbReference type="PIRSF" id="PIRSF000472">
    <property type="entry name" value="Alpha1_6FUT_euk"/>
    <property type="match status" value="1"/>
</dbReference>
<dbReference type="InterPro" id="IPR035653">
    <property type="entry name" value="Fut8_SH3"/>
</dbReference>
<evidence type="ECO:0000256" key="12">
    <source>
        <dbReference type="ARBA" id="ARBA00023136"/>
    </source>
</evidence>
<dbReference type="SMART" id="SM00326">
    <property type="entry name" value="SH3"/>
    <property type="match status" value="1"/>
</dbReference>
<evidence type="ECO:0000256" key="18">
    <source>
        <dbReference type="PIRSR" id="PIRSR000472-52"/>
    </source>
</evidence>
<evidence type="ECO:0000256" key="10">
    <source>
        <dbReference type="ARBA" id="ARBA00022989"/>
    </source>
</evidence>
<evidence type="ECO:0000256" key="6">
    <source>
        <dbReference type="ARBA" id="ARBA00022676"/>
    </source>
</evidence>
<comment type="catalytic activity">
    <reaction evidence="14 15">
        <text>N(4)-{beta-D-GlcNAc-(1-&gt;2)-alpha-D-Man-(1-&gt;3)-[beta-D-GlcNAc-(1-&gt;2)-alpha-D-Man-(1-&gt;6)]-beta-D-Man-(1-&gt;4)-beta-D-GlcNAc-(1-&gt;4)-beta-D-GlcNAc}-L-asparaginyl-[protein] + GDP-beta-L-fucose = an N(4)-{beta-D-GlcNAc-(1-&gt;2)-alpha-D-Man-(1-&gt;3)-[beta-D-GlcNAc-(1-&gt;2)-alpha-D-Man-(1-&gt;6)]-beta-D-Man-(1-&gt;4)-beta-D-GlcNAc-(1-&gt;4)-[alpha-L-Fuc-(1-&gt;6)]-beta-D-GlcNAc}-L-asparaginyl-[protein] + GDP + H(+)</text>
        <dbReference type="Rhea" id="RHEA:12985"/>
        <dbReference type="Rhea" id="RHEA-COMP:13526"/>
        <dbReference type="Rhea" id="RHEA-COMP:13532"/>
        <dbReference type="ChEBI" id="CHEBI:15378"/>
        <dbReference type="ChEBI" id="CHEBI:57273"/>
        <dbReference type="ChEBI" id="CHEBI:58189"/>
        <dbReference type="ChEBI" id="CHEBI:60651"/>
        <dbReference type="ChEBI" id="CHEBI:137207"/>
        <dbReference type="EC" id="2.4.1.68"/>
    </reaction>
</comment>
<dbReference type="Gene3D" id="3.40.50.11350">
    <property type="match status" value="1"/>
</dbReference>
<evidence type="ECO:0000256" key="20">
    <source>
        <dbReference type="PROSITE-ProRule" id="PRU00992"/>
    </source>
</evidence>
<feature type="disulfide bond" evidence="18">
    <location>
        <begin position="243"/>
        <end position="305"/>
    </location>
</feature>
<dbReference type="EC" id="2.4.1.68" evidence="3 15"/>
<dbReference type="Proteomes" id="UP001378592">
    <property type="component" value="Unassembled WGS sequence"/>
</dbReference>
<gene>
    <name evidence="23" type="ORF">R5R35_012584</name>
</gene>
<dbReference type="InterPro" id="IPR036028">
    <property type="entry name" value="SH3-like_dom_sf"/>
</dbReference>
<dbReference type="Pfam" id="PF19745">
    <property type="entry name" value="FUT8_N_cat"/>
    <property type="match status" value="1"/>
</dbReference>